<reference evidence="2 3" key="1">
    <citation type="submission" date="2023-04" db="EMBL/GenBank/DDBJ databases">
        <title>A novel bacteria isolated from coastal sediment.</title>
        <authorList>
            <person name="Liu X.-J."/>
            <person name="Du Z.-J."/>
        </authorList>
    </citation>
    <scope>NUCLEOTIDE SEQUENCE [LARGE SCALE GENOMIC DNA]</scope>
    <source>
        <strain evidence="2 3">SDUM461003</strain>
    </source>
</reference>
<gene>
    <name evidence="2" type="ORF">QEH52_12970</name>
</gene>
<dbReference type="Pfam" id="PF13835">
    <property type="entry name" value="DUF4194"/>
    <property type="match status" value="1"/>
</dbReference>
<name>A0ABU1AWG0_9BACT</name>
<proteinExistence type="predicted"/>
<dbReference type="EMBL" id="JARXHW010000031">
    <property type="protein sequence ID" value="MDQ8208428.1"/>
    <property type="molecule type" value="Genomic_DNA"/>
</dbReference>
<organism evidence="2 3">
    <name type="scientific">Thalassobacterium maritimum</name>
    <dbReference type="NCBI Taxonomy" id="3041265"/>
    <lineage>
        <taxon>Bacteria</taxon>
        <taxon>Pseudomonadati</taxon>
        <taxon>Verrucomicrobiota</taxon>
        <taxon>Opitutia</taxon>
        <taxon>Puniceicoccales</taxon>
        <taxon>Coraliomargaritaceae</taxon>
        <taxon>Thalassobacterium</taxon>
    </lineage>
</organism>
<dbReference type="Proteomes" id="UP001225316">
    <property type="component" value="Unassembled WGS sequence"/>
</dbReference>
<comment type="caution">
    <text evidence="2">The sequence shown here is derived from an EMBL/GenBank/DDBJ whole genome shotgun (WGS) entry which is preliminary data.</text>
</comment>
<keyword evidence="3" id="KW-1185">Reference proteome</keyword>
<feature type="region of interest" description="Disordered" evidence="1">
    <location>
        <begin position="1"/>
        <end position="39"/>
    </location>
</feature>
<protein>
    <submittedName>
        <fullName evidence="2">DUF4194 domain-containing protein</fullName>
    </submittedName>
</protein>
<evidence type="ECO:0000313" key="3">
    <source>
        <dbReference type="Proteomes" id="UP001225316"/>
    </source>
</evidence>
<dbReference type="RefSeq" id="WP_308951014.1">
    <property type="nucleotide sequence ID" value="NZ_JARXHW010000031.1"/>
</dbReference>
<evidence type="ECO:0000313" key="2">
    <source>
        <dbReference type="EMBL" id="MDQ8208428.1"/>
    </source>
</evidence>
<sequence>MNDFFDQQVRSDELDETAKPETAEPEVAIPEALPTDDGTAPSIKAAVQELLKYGLVEHAAKPNIYRTLQQEHAAVTAILEPLDLQMRVDDVRGLIFLGIAGCVAGDSDEAWQHPLLRRLRLTTEQSLLVAILRHYFIAHEQASGIGAEGARVDFEDLQAQFDLYLGETGSEQRNQTRLSNVLDQLHKHGIVSPPDKENQILIRPIIVHLANPDQLMLLLAHFKTLAVAHPSDAEPVESPEVSTDTDV</sequence>
<evidence type="ECO:0000256" key="1">
    <source>
        <dbReference type="SAM" id="MobiDB-lite"/>
    </source>
</evidence>
<dbReference type="InterPro" id="IPR025449">
    <property type="entry name" value="JetB"/>
</dbReference>
<accession>A0ABU1AWG0</accession>
<feature type="compositionally biased region" description="Basic and acidic residues" evidence="1">
    <location>
        <begin position="9"/>
        <end position="22"/>
    </location>
</feature>